<dbReference type="InterPro" id="IPR002018">
    <property type="entry name" value="CarbesteraseB"/>
</dbReference>
<evidence type="ECO:0000313" key="6">
    <source>
        <dbReference type="Proteomes" id="UP001056012"/>
    </source>
</evidence>
<gene>
    <name evidence="5" type="ORF">yc1106_04868</name>
</gene>
<dbReference type="SUPFAM" id="SSF53474">
    <property type="entry name" value="alpha/beta-Hydrolases"/>
    <property type="match status" value="1"/>
</dbReference>
<dbReference type="EC" id="3.1.1.-" evidence="3"/>
<dbReference type="Proteomes" id="UP001056012">
    <property type="component" value="Chromosome 3"/>
</dbReference>
<dbReference type="Gene3D" id="3.40.50.1820">
    <property type="entry name" value="alpha/beta hydrolase"/>
    <property type="match status" value="1"/>
</dbReference>
<dbReference type="Pfam" id="PF00135">
    <property type="entry name" value="COesterase"/>
    <property type="match status" value="1"/>
</dbReference>
<evidence type="ECO:0000256" key="1">
    <source>
        <dbReference type="ARBA" id="ARBA00005964"/>
    </source>
</evidence>
<comment type="similarity">
    <text evidence="1 3">Belongs to the type-B carboxylesterase/lipase family.</text>
</comment>
<accession>A0A9Q8Z7S8</accession>
<dbReference type="GO" id="GO:0016787">
    <property type="term" value="F:hydrolase activity"/>
    <property type="evidence" value="ECO:0007669"/>
    <property type="project" value="UniProtKB-KW"/>
</dbReference>
<organism evidence="5 6">
    <name type="scientific">Curvularia clavata</name>
    <dbReference type="NCBI Taxonomy" id="95742"/>
    <lineage>
        <taxon>Eukaryota</taxon>
        <taxon>Fungi</taxon>
        <taxon>Dikarya</taxon>
        <taxon>Ascomycota</taxon>
        <taxon>Pezizomycotina</taxon>
        <taxon>Dothideomycetes</taxon>
        <taxon>Pleosporomycetidae</taxon>
        <taxon>Pleosporales</taxon>
        <taxon>Pleosporineae</taxon>
        <taxon>Pleosporaceae</taxon>
        <taxon>Curvularia</taxon>
    </lineage>
</organism>
<dbReference type="InterPro" id="IPR019826">
    <property type="entry name" value="Carboxylesterase_B_AS"/>
</dbReference>
<dbReference type="PANTHER" id="PTHR11559">
    <property type="entry name" value="CARBOXYLESTERASE"/>
    <property type="match status" value="1"/>
</dbReference>
<dbReference type="AlphaFoldDB" id="A0A9Q8Z7S8"/>
<dbReference type="OrthoDB" id="408631at2759"/>
<evidence type="ECO:0000256" key="2">
    <source>
        <dbReference type="ARBA" id="ARBA00022801"/>
    </source>
</evidence>
<feature type="domain" description="Carboxylesterase type B" evidence="4">
    <location>
        <begin position="39"/>
        <end position="526"/>
    </location>
</feature>
<dbReference type="VEuPathDB" id="FungiDB:yc1106_04868"/>
<dbReference type="InterPro" id="IPR029058">
    <property type="entry name" value="AB_hydrolase_fold"/>
</dbReference>
<evidence type="ECO:0000256" key="3">
    <source>
        <dbReference type="RuleBase" id="RU361235"/>
    </source>
</evidence>
<dbReference type="InterPro" id="IPR050309">
    <property type="entry name" value="Type-B_Carboxylest/Lipase"/>
</dbReference>
<evidence type="ECO:0000313" key="5">
    <source>
        <dbReference type="EMBL" id="USP77594.1"/>
    </source>
</evidence>
<dbReference type="EMBL" id="CP089276">
    <property type="protein sequence ID" value="USP77594.1"/>
    <property type="molecule type" value="Genomic_DNA"/>
</dbReference>
<protein>
    <recommendedName>
        <fullName evidence="3">Carboxylic ester hydrolase</fullName>
        <ecNumber evidence="3">3.1.1.-</ecNumber>
    </recommendedName>
</protein>
<sequence length="580" mass="62974">MHLTTLAGCIGGAATAAVATTGVRLSSAYADIDVQGIARNDIEIFLGIPYAQDTSGKNRFKPPIPYEYDPSKPIDATKPGPACPQPLGVLFAPLGLGNITETSEDCLNLNIARPKAEDREGKGPLPVLVWIHGGSFWFGSNTEPTTAPDGMIKQSVENGQPIMHVAMNYRLGFFGFGNSDSLKQEGSMNAGLRDQRAAIEWVRDNIAAFGGDPERITIAGQSSGGLAIGMHIMAYGGEKPLPFQQGIAQSQSLEPGITGTFARDAMAAVVDYVGCNTTSLDAPETIECLRGLDTQTLFNASEATYQSDISHNIGDIWLPQVDGDFLPAPPSQLIAEGRFGNATFMSGWMEGDLNVYTNTSIATDKDTYDFVRGYLPGMSEELLSELLDMYPVEEFGTSVNLTQEFYRSARIFRDILMVCPSLYLGTAIDDLYNPPVYFYDFNQTILDPILEFAEHIAGFGVVHTSEFAYIYDSMNVYKDAGYPVNPAAYDLEIVMRASRSWSTYVSRGVPAIDGPQSTTLLNWDEAFSRPGGPYVRTIGGSHPSNNALGQANATQEMAVQRLQERCAFFNSPEVIAALQY</sequence>
<keyword evidence="6" id="KW-1185">Reference proteome</keyword>
<reference evidence="5" key="1">
    <citation type="submission" date="2021-12" db="EMBL/GenBank/DDBJ databases">
        <title>Curvularia clavata genome.</title>
        <authorList>
            <person name="Cao Y."/>
        </authorList>
    </citation>
    <scope>NUCLEOTIDE SEQUENCE</scope>
    <source>
        <strain evidence="5">Yc1106</strain>
    </source>
</reference>
<name>A0A9Q8Z7S8_CURCL</name>
<keyword evidence="2 3" id="KW-0378">Hydrolase</keyword>
<proteinExistence type="inferred from homology"/>
<evidence type="ECO:0000259" key="4">
    <source>
        <dbReference type="Pfam" id="PF00135"/>
    </source>
</evidence>
<dbReference type="PROSITE" id="PS00122">
    <property type="entry name" value="CARBOXYLESTERASE_B_1"/>
    <property type="match status" value="1"/>
</dbReference>